<protein>
    <submittedName>
        <fullName evidence="1">Uncharacterized protein</fullName>
    </submittedName>
</protein>
<gene>
    <name evidence="1" type="ORF">K529_010425</name>
</gene>
<dbReference type="EMBL" id="CP015230">
    <property type="protein sequence ID" value="ANP41179.1"/>
    <property type="molecule type" value="Genomic_DNA"/>
</dbReference>
<organism evidence="1 2">
    <name type="scientific">Tritonibacter mobilis F1926</name>
    <dbReference type="NCBI Taxonomy" id="1265309"/>
    <lineage>
        <taxon>Bacteria</taxon>
        <taxon>Pseudomonadati</taxon>
        <taxon>Pseudomonadota</taxon>
        <taxon>Alphaproteobacteria</taxon>
        <taxon>Rhodobacterales</taxon>
        <taxon>Paracoccaceae</taxon>
        <taxon>Tritonibacter</taxon>
    </lineage>
</organism>
<sequence>MTHYLAELYSPKPAWLNLDAEARRQFFDGIGAGMGPLMELGIEPLALGKVDADMLHAPTQQFFAIWRAPDAVAMRVLVDGIAASGWHDYFDTVNATGVGHDLNAHLAQLAAV</sequence>
<dbReference type="STRING" id="1265309.K529_010425"/>
<dbReference type="InterPro" id="IPR046724">
    <property type="entry name" value="DUF6616"/>
</dbReference>
<accession>A0A1B1A3N3</accession>
<dbReference type="RefSeq" id="WP_005631905.1">
    <property type="nucleotide sequence ID" value="NZ_CP015230.1"/>
</dbReference>
<dbReference type="KEGG" id="rmb:K529_010425"/>
<dbReference type="GeneID" id="28250251"/>
<evidence type="ECO:0000313" key="1">
    <source>
        <dbReference type="EMBL" id="ANP41179.1"/>
    </source>
</evidence>
<dbReference type="AlphaFoldDB" id="A0A1B1A3N3"/>
<proteinExistence type="predicted"/>
<name>A0A1B1A3N3_9RHOB</name>
<dbReference type="OrthoDB" id="670883at2"/>
<dbReference type="Proteomes" id="UP000013243">
    <property type="component" value="Chromosome"/>
</dbReference>
<reference evidence="1 2" key="1">
    <citation type="journal article" date="2016" name="ISME J.">
        <title>Global occurrence and heterogeneity of the Roseobacter-clade species Ruegeria mobilis.</title>
        <authorList>
            <person name="Sonnenschein E."/>
            <person name="Gram L."/>
        </authorList>
    </citation>
    <scope>NUCLEOTIDE SEQUENCE [LARGE SCALE GENOMIC DNA]</scope>
    <source>
        <strain evidence="1 2">F1926</strain>
    </source>
</reference>
<dbReference type="Pfam" id="PF20321">
    <property type="entry name" value="DUF6616"/>
    <property type="match status" value="1"/>
</dbReference>
<evidence type="ECO:0000313" key="2">
    <source>
        <dbReference type="Proteomes" id="UP000013243"/>
    </source>
</evidence>